<proteinExistence type="predicted"/>
<dbReference type="GO" id="GO:0034965">
    <property type="term" value="P:intronic box C/D snoRNA processing"/>
    <property type="evidence" value="ECO:0007669"/>
    <property type="project" value="TreeGrafter"/>
</dbReference>
<protein>
    <recommendedName>
        <fullName evidence="4">RNase P subunit Pop3-domain-containing protein</fullName>
    </recommendedName>
</protein>
<evidence type="ECO:0008006" key="4">
    <source>
        <dbReference type="Google" id="ProtNLM"/>
    </source>
</evidence>
<organism evidence="2 3">
    <name type="scientific">Massariosphaeria phaeospora</name>
    <dbReference type="NCBI Taxonomy" id="100035"/>
    <lineage>
        <taxon>Eukaryota</taxon>
        <taxon>Fungi</taxon>
        <taxon>Dikarya</taxon>
        <taxon>Ascomycota</taxon>
        <taxon>Pezizomycotina</taxon>
        <taxon>Dothideomycetes</taxon>
        <taxon>Pleosporomycetidae</taxon>
        <taxon>Pleosporales</taxon>
        <taxon>Pleosporales incertae sedis</taxon>
        <taxon>Massariosphaeria</taxon>
    </lineage>
</organism>
<evidence type="ECO:0000256" key="1">
    <source>
        <dbReference type="SAM" id="MobiDB-lite"/>
    </source>
</evidence>
<dbReference type="GO" id="GO:0005829">
    <property type="term" value="C:cytosol"/>
    <property type="evidence" value="ECO:0007669"/>
    <property type="project" value="TreeGrafter"/>
</dbReference>
<dbReference type="Proteomes" id="UP000481861">
    <property type="component" value="Unassembled WGS sequence"/>
</dbReference>
<dbReference type="GO" id="GO:0008033">
    <property type="term" value="P:tRNA processing"/>
    <property type="evidence" value="ECO:0007669"/>
    <property type="project" value="InterPro"/>
</dbReference>
<evidence type="ECO:0000313" key="3">
    <source>
        <dbReference type="Proteomes" id="UP000481861"/>
    </source>
</evidence>
<dbReference type="InterPro" id="IPR013241">
    <property type="entry name" value="RNase_P_Pop3"/>
</dbReference>
<evidence type="ECO:0000313" key="2">
    <source>
        <dbReference type="EMBL" id="KAF2875103.1"/>
    </source>
</evidence>
<name>A0A7C8MGX2_9PLEO</name>
<dbReference type="OrthoDB" id="20109at2759"/>
<dbReference type="EMBL" id="JAADJZ010000005">
    <property type="protein sequence ID" value="KAF2875103.1"/>
    <property type="molecule type" value="Genomic_DNA"/>
</dbReference>
<dbReference type="GO" id="GO:0006364">
    <property type="term" value="P:rRNA processing"/>
    <property type="evidence" value="ECO:0007669"/>
    <property type="project" value="InterPro"/>
</dbReference>
<feature type="compositionally biased region" description="Basic residues" evidence="1">
    <location>
        <begin position="49"/>
        <end position="65"/>
    </location>
</feature>
<reference evidence="2 3" key="1">
    <citation type="submission" date="2020-01" db="EMBL/GenBank/DDBJ databases">
        <authorList>
            <consortium name="DOE Joint Genome Institute"/>
            <person name="Haridas S."/>
            <person name="Albert R."/>
            <person name="Binder M."/>
            <person name="Bloem J."/>
            <person name="Labutti K."/>
            <person name="Salamov A."/>
            <person name="Andreopoulos B."/>
            <person name="Baker S.E."/>
            <person name="Barry K."/>
            <person name="Bills G."/>
            <person name="Bluhm B.H."/>
            <person name="Cannon C."/>
            <person name="Castanera R."/>
            <person name="Culley D.E."/>
            <person name="Daum C."/>
            <person name="Ezra D."/>
            <person name="Gonzalez J.B."/>
            <person name="Henrissat B."/>
            <person name="Kuo A."/>
            <person name="Liang C."/>
            <person name="Lipzen A."/>
            <person name="Lutzoni F."/>
            <person name="Magnuson J."/>
            <person name="Mondo S."/>
            <person name="Nolan M."/>
            <person name="Ohm R."/>
            <person name="Pangilinan J."/>
            <person name="Park H.-J.H."/>
            <person name="Ramirez L."/>
            <person name="Alfaro M."/>
            <person name="Sun H."/>
            <person name="Tritt A."/>
            <person name="Yoshinaga Y."/>
            <person name="Zwiers L.-H.L."/>
            <person name="Turgeon B.G."/>
            <person name="Goodwin S.B."/>
            <person name="Spatafora J.W."/>
            <person name="Crous P.W."/>
            <person name="Grigoriev I.V."/>
        </authorList>
    </citation>
    <scope>NUCLEOTIDE SEQUENCE [LARGE SCALE GENOMIC DNA]</scope>
    <source>
        <strain evidence="2 3">CBS 611.86</strain>
    </source>
</reference>
<dbReference type="GO" id="GO:0000171">
    <property type="term" value="F:ribonuclease MRP activity"/>
    <property type="evidence" value="ECO:0007669"/>
    <property type="project" value="TreeGrafter"/>
</dbReference>
<gene>
    <name evidence="2" type="ORF">BDV95DRAFT_308498</name>
</gene>
<dbReference type="GO" id="GO:0000172">
    <property type="term" value="C:ribonuclease MRP complex"/>
    <property type="evidence" value="ECO:0007669"/>
    <property type="project" value="TreeGrafter"/>
</dbReference>
<comment type="caution">
    <text evidence="2">The sequence shown here is derived from an EMBL/GenBank/DDBJ whole genome shotgun (WGS) entry which is preliminary data.</text>
</comment>
<dbReference type="PANTHER" id="PTHR28272:SF1">
    <property type="entry name" value="RIBONUCLEASES P_MRP PROTEIN SUBUNIT POP3"/>
    <property type="match status" value="1"/>
</dbReference>
<dbReference type="GO" id="GO:0004526">
    <property type="term" value="F:ribonuclease P activity"/>
    <property type="evidence" value="ECO:0007669"/>
    <property type="project" value="TreeGrafter"/>
</dbReference>
<dbReference type="PANTHER" id="PTHR28272">
    <property type="entry name" value="RIBONUCLEASES P/MRP PROTEIN SUBUNIT POP3"/>
    <property type="match status" value="1"/>
</dbReference>
<dbReference type="AlphaFoldDB" id="A0A7C8MGX2"/>
<keyword evidence="3" id="KW-1185">Reference proteome</keyword>
<accession>A0A7C8MGX2</accession>
<dbReference type="GO" id="GO:0005655">
    <property type="term" value="C:nucleolar ribonuclease P complex"/>
    <property type="evidence" value="ECO:0007669"/>
    <property type="project" value="TreeGrafter"/>
</dbReference>
<sequence length="252" mass="26873">MPPTNKKNSKPIFKADIPFTETTWPEVSAKDQDVILDLLCDLLTPLSHHRKTHIQPSRGKKRKRKANPDPENLDTAPPPPPEIGNHILVGLNSVTRHLEALVARTTPATLTAHTSTEEQAGQATNPNSNSNTTPLTLLIIPHSAPSSSAAHAHLPTLLHLSHLAQTSDPTSPTTPPPRLITLAPSSSPKLASALHVPRVSALGILSSAPGTSALLAYVRENIGAVECKWIDESLKGEWRGAKVGVTVPVPGR</sequence>
<feature type="region of interest" description="Disordered" evidence="1">
    <location>
        <begin position="49"/>
        <end position="86"/>
    </location>
</feature>